<feature type="transmembrane region" description="Helical" evidence="1">
    <location>
        <begin position="58"/>
        <end position="77"/>
    </location>
</feature>
<proteinExistence type="predicted"/>
<dbReference type="EMBL" id="FNRP01000045">
    <property type="protein sequence ID" value="SEB17023.1"/>
    <property type="molecule type" value="Genomic_DNA"/>
</dbReference>
<evidence type="ECO:0000313" key="3">
    <source>
        <dbReference type="Proteomes" id="UP000183040"/>
    </source>
</evidence>
<dbReference type="RefSeq" id="WP_008771033.1">
    <property type="nucleotide sequence ID" value="NZ_CABKPA010000033.1"/>
</dbReference>
<dbReference type="InterPro" id="IPR025519">
    <property type="entry name" value="DUF4407"/>
</dbReference>
<gene>
    <name evidence="2" type="ORF">SAMN04487924_14522</name>
</gene>
<dbReference type="Pfam" id="PF14362">
    <property type="entry name" value="DUF4407"/>
    <property type="match status" value="1"/>
</dbReference>
<keyword evidence="1" id="KW-1133">Transmembrane helix</keyword>
<feature type="transmembrane region" description="Helical" evidence="1">
    <location>
        <begin position="32"/>
        <end position="51"/>
    </location>
</feature>
<dbReference type="Proteomes" id="UP000183040">
    <property type="component" value="Unassembled WGS sequence"/>
</dbReference>
<keyword evidence="1" id="KW-0812">Transmembrane</keyword>
<feature type="transmembrane region" description="Helical" evidence="1">
    <location>
        <begin position="93"/>
        <end position="115"/>
    </location>
</feature>
<accession>A0A174IFR1</accession>
<protein>
    <recommendedName>
        <fullName evidence="4">DUF4407 domain-containing protein</fullName>
    </recommendedName>
</protein>
<evidence type="ECO:0000313" key="2">
    <source>
        <dbReference type="EMBL" id="SEB17023.1"/>
    </source>
</evidence>
<name>A0A174IFR1_9BACE</name>
<keyword evidence="1" id="KW-0472">Membrane</keyword>
<feature type="transmembrane region" description="Helical" evidence="1">
    <location>
        <begin position="266"/>
        <end position="287"/>
    </location>
</feature>
<reference evidence="2 3" key="1">
    <citation type="submission" date="2016-10" db="EMBL/GenBank/DDBJ databases">
        <authorList>
            <person name="de Groot N.N."/>
        </authorList>
    </citation>
    <scope>NUCLEOTIDE SEQUENCE [LARGE SCALE GENOMIC DNA]</scope>
    <source>
        <strain evidence="2 3">NLAE-zl-G339</strain>
    </source>
</reference>
<evidence type="ECO:0008006" key="4">
    <source>
        <dbReference type="Google" id="ProtNLM"/>
    </source>
</evidence>
<sequence>MKWWIKFGCFLTGWNSSILSQCSEASFKHLKKYTAALLILIILWGFTGYCFAERYVEAPWWGCIISSIIFVVIVIQIERQIILTVGTHKWNTFFRFFIAVIMAFLGSSIIDQIIFGADINRKMVEITDRQVVEQLPLRLKVIDVKLSELQTNIDSLDKANIILNDEIVREPVIKTVSTTTTYTKERQDDGSYKDIPQTTVSTTPMANPRVKQVEANNMTLEGLRKQQDEYTQKKMNVEKDLRTELSSNTGFLSELRAMIEILSTRIEALIFYIIIFAFLISLELFVVTSKLGDKKCDYDMIIEHQLNVKTQALEELVKV</sequence>
<evidence type="ECO:0000256" key="1">
    <source>
        <dbReference type="SAM" id="Phobius"/>
    </source>
</evidence>
<organism evidence="2 3">
    <name type="scientific">Bacteroides xylanisolvens</name>
    <dbReference type="NCBI Taxonomy" id="371601"/>
    <lineage>
        <taxon>Bacteria</taxon>
        <taxon>Pseudomonadati</taxon>
        <taxon>Bacteroidota</taxon>
        <taxon>Bacteroidia</taxon>
        <taxon>Bacteroidales</taxon>
        <taxon>Bacteroidaceae</taxon>
        <taxon>Bacteroides</taxon>
    </lineage>
</organism>
<dbReference type="AlphaFoldDB" id="A0A174IFR1"/>